<evidence type="ECO:0000256" key="6">
    <source>
        <dbReference type="ARBA" id="ARBA00022989"/>
    </source>
</evidence>
<keyword evidence="7 8" id="KW-0472">Membrane</keyword>
<dbReference type="Pfam" id="PF02653">
    <property type="entry name" value="BPD_transp_2"/>
    <property type="match status" value="1"/>
</dbReference>
<gene>
    <name evidence="9" type="ORF">UFOPK3610_01538</name>
</gene>
<dbReference type="PANTHER" id="PTHR32196">
    <property type="entry name" value="ABC TRANSPORTER PERMEASE PROTEIN YPHD-RELATED-RELATED"/>
    <property type="match status" value="1"/>
</dbReference>
<reference evidence="9" key="1">
    <citation type="submission" date="2020-05" db="EMBL/GenBank/DDBJ databases">
        <authorList>
            <person name="Chiriac C."/>
            <person name="Salcher M."/>
            <person name="Ghai R."/>
            <person name="Kavagutti S V."/>
        </authorList>
    </citation>
    <scope>NUCLEOTIDE SEQUENCE</scope>
</reference>
<feature type="transmembrane region" description="Helical" evidence="8">
    <location>
        <begin position="23"/>
        <end position="47"/>
    </location>
</feature>
<keyword evidence="2" id="KW-0813">Transport</keyword>
<organism evidence="9">
    <name type="scientific">freshwater metagenome</name>
    <dbReference type="NCBI Taxonomy" id="449393"/>
    <lineage>
        <taxon>unclassified sequences</taxon>
        <taxon>metagenomes</taxon>
        <taxon>ecological metagenomes</taxon>
    </lineage>
</organism>
<name>A0A6J7HU70_9ZZZZ</name>
<feature type="transmembrane region" description="Helical" evidence="8">
    <location>
        <begin position="170"/>
        <end position="191"/>
    </location>
</feature>
<evidence type="ECO:0000313" key="9">
    <source>
        <dbReference type="EMBL" id="CAB4923328.1"/>
    </source>
</evidence>
<comment type="subcellular location">
    <subcellularLocation>
        <location evidence="1">Cell membrane</location>
        <topology evidence="1">Multi-pass membrane protein</topology>
    </subcellularLocation>
</comment>
<feature type="transmembrane region" description="Helical" evidence="8">
    <location>
        <begin position="131"/>
        <end position="150"/>
    </location>
</feature>
<feature type="transmembrane region" description="Helical" evidence="8">
    <location>
        <begin position="80"/>
        <end position="97"/>
    </location>
</feature>
<evidence type="ECO:0000256" key="7">
    <source>
        <dbReference type="ARBA" id="ARBA00023136"/>
    </source>
</evidence>
<dbReference type="PANTHER" id="PTHR32196:SF21">
    <property type="entry name" value="ABC TRANSPORTER PERMEASE PROTEIN YPHD-RELATED"/>
    <property type="match status" value="1"/>
</dbReference>
<evidence type="ECO:0000256" key="5">
    <source>
        <dbReference type="ARBA" id="ARBA00022692"/>
    </source>
</evidence>
<proteinExistence type="predicted"/>
<evidence type="ECO:0000256" key="3">
    <source>
        <dbReference type="ARBA" id="ARBA00022475"/>
    </source>
</evidence>
<accession>A0A6J7HU70</accession>
<protein>
    <submittedName>
        <fullName evidence="9">Unannotated protein</fullName>
    </submittedName>
</protein>
<evidence type="ECO:0000256" key="8">
    <source>
        <dbReference type="SAM" id="Phobius"/>
    </source>
</evidence>
<keyword evidence="6 8" id="KW-1133">Transmembrane helix</keyword>
<feature type="transmembrane region" description="Helical" evidence="8">
    <location>
        <begin position="53"/>
        <end position="73"/>
    </location>
</feature>
<feature type="transmembrane region" description="Helical" evidence="8">
    <location>
        <begin position="276"/>
        <end position="295"/>
    </location>
</feature>
<dbReference type="GO" id="GO:0005886">
    <property type="term" value="C:plasma membrane"/>
    <property type="evidence" value="ECO:0007669"/>
    <property type="project" value="UniProtKB-SubCell"/>
</dbReference>
<evidence type="ECO:0000256" key="4">
    <source>
        <dbReference type="ARBA" id="ARBA00022519"/>
    </source>
</evidence>
<dbReference type="InterPro" id="IPR001851">
    <property type="entry name" value="ABC_transp_permease"/>
</dbReference>
<keyword evidence="5 8" id="KW-0812">Transmembrane</keyword>
<dbReference type="AlphaFoldDB" id="A0A6J7HU70"/>
<feature type="transmembrane region" description="Helical" evidence="8">
    <location>
        <begin position="103"/>
        <end position="124"/>
    </location>
</feature>
<evidence type="ECO:0000256" key="1">
    <source>
        <dbReference type="ARBA" id="ARBA00004651"/>
    </source>
</evidence>
<feature type="transmembrane region" description="Helical" evidence="8">
    <location>
        <begin position="248"/>
        <end position="269"/>
    </location>
</feature>
<dbReference type="EMBL" id="CAFBMR010000078">
    <property type="protein sequence ID" value="CAB4923328.1"/>
    <property type="molecule type" value="Genomic_DNA"/>
</dbReference>
<dbReference type="CDD" id="cd06579">
    <property type="entry name" value="TM_PBP1_transp_AraH_like"/>
    <property type="match status" value="1"/>
</dbReference>
<dbReference type="GO" id="GO:0022857">
    <property type="term" value="F:transmembrane transporter activity"/>
    <property type="evidence" value="ECO:0007669"/>
    <property type="project" value="InterPro"/>
</dbReference>
<feature type="transmembrane region" description="Helical" evidence="8">
    <location>
        <begin position="301"/>
        <end position="320"/>
    </location>
</feature>
<feature type="transmembrane region" description="Helical" evidence="8">
    <location>
        <begin position="220"/>
        <end position="242"/>
    </location>
</feature>
<evidence type="ECO:0000256" key="2">
    <source>
        <dbReference type="ARBA" id="ARBA00022448"/>
    </source>
</evidence>
<sequence>MSTVNDVIPSRFSIGGMSTGQKITILVTILFLAILIFATFTTTGFYSVQNFKAIINAASLVGIIAVGMTYIVISGNLFSLSVGTTAAVCALTFMWALRFGLVGGIVITIVFGAVVIGLQGLLVGFTGANPIIVTIAAGALQEAVAIWISGGVSVYPPDNGPSFAFLASPLFGIPFPVYVFVAAVILGEIFIKKSRFGRGLYLMGESPRAGRTAGLPITRLTTGAFVVAGVCAAIAGILIGAFNQSGTMTASGTLTVDSISAVLVGGTAVIGGRGSVVRTAIGAIVIASISDLLLLRGYSTPVQLLVLGVIVTVVVILSYLNSERAGRS</sequence>
<keyword evidence="4" id="KW-0997">Cell inner membrane</keyword>
<keyword evidence="3" id="KW-1003">Cell membrane</keyword>